<gene>
    <name evidence="2" type="ORF">HanXRQr2_Chr10g0435101</name>
</gene>
<dbReference type="EMBL" id="MNCJ02000325">
    <property type="protein sequence ID" value="KAF5785968.1"/>
    <property type="molecule type" value="Genomic_DNA"/>
</dbReference>
<sequence>MAKSKGKAAEGSSSQQEAQQKNRRLVHAGDPNSEEDAPLRGLKLDWTSGSLLDQPIEWQTYLFHEQMNRLQHRKEAFICEKEIIEVDFGPFGIMDKFKALGWEADLKCYDGEMKNLYDREIQEWMATLTCPPFKAP</sequence>
<name>A0A9K3HWR4_HELAN</name>
<evidence type="ECO:0000313" key="2">
    <source>
        <dbReference type="EMBL" id="KAF5785968.1"/>
    </source>
</evidence>
<reference evidence="2" key="2">
    <citation type="submission" date="2020-06" db="EMBL/GenBank/DDBJ databases">
        <title>Helianthus annuus Genome sequencing and assembly Release 2.</title>
        <authorList>
            <person name="Gouzy J."/>
            <person name="Langlade N."/>
            <person name="Munos S."/>
        </authorList>
    </citation>
    <scope>NUCLEOTIDE SEQUENCE</scope>
    <source>
        <tissue evidence="2">Leaves</tissue>
    </source>
</reference>
<feature type="region of interest" description="Disordered" evidence="1">
    <location>
        <begin position="1"/>
        <end position="40"/>
    </location>
</feature>
<dbReference type="Proteomes" id="UP000215914">
    <property type="component" value="Unassembled WGS sequence"/>
</dbReference>
<feature type="compositionally biased region" description="Low complexity" evidence="1">
    <location>
        <begin position="7"/>
        <end position="19"/>
    </location>
</feature>
<reference evidence="2" key="1">
    <citation type="journal article" date="2017" name="Nature">
        <title>The sunflower genome provides insights into oil metabolism, flowering and Asterid evolution.</title>
        <authorList>
            <person name="Badouin H."/>
            <person name="Gouzy J."/>
            <person name="Grassa C.J."/>
            <person name="Murat F."/>
            <person name="Staton S.E."/>
            <person name="Cottret L."/>
            <person name="Lelandais-Briere C."/>
            <person name="Owens G.L."/>
            <person name="Carrere S."/>
            <person name="Mayjonade B."/>
            <person name="Legrand L."/>
            <person name="Gill N."/>
            <person name="Kane N.C."/>
            <person name="Bowers J.E."/>
            <person name="Hubner S."/>
            <person name="Bellec A."/>
            <person name="Berard A."/>
            <person name="Berges H."/>
            <person name="Blanchet N."/>
            <person name="Boniface M.C."/>
            <person name="Brunel D."/>
            <person name="Catrice O."/>
            <person name="Chaidir N."/>
            <person name="Claudel C."/>
            <person name="Donnadieu C."/>
            <person name="Faraut T."/>
            <person name="Fievet G."/>
            <person name="Helmstetter N."/>
            <person name="King M."/>
            <person name="Knapp S.J."/>
            <person name="Lai Z."/>
            <person name="Le Paslier M.C."/>
            <person name="Lippi Y."/>
            <person name="Lorenzon L."/>
            <person name="Mandel J.R."/>
            <person name="Marage G."/>
            <person name="Marchand G."/>
            <person name="Marquand E."/>
            <person name="Bret-Mestries E."/>
            <person name="Morien E."/>
            <person name="Nambeesan S."/>
            <person name="Nguyen T."/>
            <person name="Pegot-Espagnet P."/>
            <person name="Pouilly N."/>
            <person name="Raftis F."/>
            <person name="Sallet E."/>
            <person name="Schiex T."/>
            <person name="Thomas J."/>
            <person name="Vandecasteele C."/>
            <person name="Vares D."/>
            <person name="Vear F."/>
            <person name="Vautrin S."/>
            <person name="Crespi M."/>
            <person name="Mangin B."/>
            <person name="Burke J.M."/>
            <person name="Salse J."/>
            <person name="Munos S."/>
            <person name="Vincourt P."/>
            <person name="Rieseberg L.H."/>
            <person name="Langlade N.B."/>
        </authorList>
    </citation>
    <scope>NUCLEOTIDE SEQUENCE</scope>
    <source>
        <tissue evidence="2">Leaves</tissue>
    </source>
</reference>
<proteinExistence type="predicted"/>
<accession>A0A9K3HWR4</accession>
<dbReference type="Gramene" id="mRNA:HanXRQr2_Chr10g0435101">
    <property type="protein sequence ID" value="CDS:HanXRQr2_Chr10g0435101.1"/>
    <property type="gene ID" value="HanXRQr2_Chr10g0435101"/>
</dbReference>
<protein>
    <submittedName>
        <fullName evidence="2">Uncharacterized protein</fullName>
    </submittedName>
</protein>
<comment type="caution">
    <text evidence="2">The sequence shown here is derived from an EMBL/GenBank/DDBJ whole genome shotgun (WGS) entry which is preliminary data.</text>
</comment>
<organism evidence="2 3">
    <name type="scientific">Helianthus annuus</name>
    <name type="common">Common sunflower</name>
    <dbReference type="NCBI Taxonomy" id="4232"/>
    <lineage>
        <taxon>Eukaryota</taxon>
        <taxon>Viridiplantae</taxon>
        <taxon>Streptophyta</taxon>
        <taxon>Embryophyta</taxon>
        <taxon>Tracheophyta</taxon>
        <taxon>Spermatophyta</taxon>
        <taxon>Magnoliopsida</taxon>
        <taxon>eudicotyledons</taxon>
        <taxon>Gunneridae</taxon>
        <taxon>Pentapetalae</taxon>
        <taxon>asterids</taxon>
        <taxon>campanulids</taxon>
        <taxon>Asterales</taxon>
        <taxon>Asteraceae</taxon>
        <taxon>Asteroideae</taxon>
        <taxon>Heliantheae alliance</taxon>
        <taxon>Heliantheae</taxon>
        <taxon>Helianthus</taxon>
    </lineage>
</organism>
<dbReference type="AlphaFoldDB" id="A0A9K3HWR4"/>
<evidence type="ECO:0000256" key="1">
    <source>
        <dbReference type="SAM" id="MobiDB-lite"/>
    </source>
</evidence>
<keyword evidence="3" id="KW-1185">Reference proteome</keyword>
<evidence type="ECO:0000313" key="3">
    <source>
        <dbReference type="Proteomes" id="UP000215914"/>
    </source>
</evidence>